<dbReference type="Proteomes" id="UP000471640">
    <property type="component" value="Unassembled WGS sequence"/>
</dbReference>
<reference evidence="2 3" key="2">
    <citation type="submission" date="2020-02" db="EMBL/GenBank/DDBJ databases">
        <title>Genome sequences of Thiorhodococcus mannitoliphagus and Thiorhodococcus minor, purple sulfur photosynthetic bacteria in the gammaproteobacterial family, Chromatiaceae.</title>
        <authorList>
            <person name="Aviles F.A."/>
            <person name="Meyer T.E."/>
            <person name="Kyndt J.A."/>
        </authorList>
    </citation>
    <scope>NUCLEOTIDE SEQUENCE [LARGE SCALE GENOMIC DNA]</scope>
    <source>
        <strain evidence="2 3">DSM 18266</strain>
    </source>
</reference>
<organism evidence="2 3">
    <name type="scientific">Thiorhodococcus mannitoliphagus</name>
    <dbReference type="NCBI Taxonomy" id="329406"/>
    <lineage>
        <taxon>Bacteria</taxon>
        <taxon>Pseudomonadati</taxon>
        <taxon>Pseudomonadota</taxon>
        <taxon>Gammaproteobacteria</taxon>
        <taxon>Chromatiales</taxon>
        <taxon>Chromatiaceae</taxon>
        <taxon>Thiorhodococcus</taxon>
    </lineage>
</organism>
<reference evidence="3" key="1">
    <citation type="journal article" date="2020" name="Microbiol. Resour. Announc.">
        <title>Draft Genome Sequences of Thiorhodococcus mannitoliphagus and Thiorhodococcus minor, Purple Sulfur Photosynthetic Bacteria in the Gammaproteobacterial Family Chromatiaceae.</title>
        <authorList>
            <person name="Aviles F.A."/>
            <person name="Meyer T.E."/>
            <person name="Kyndt J.A."/>
        </authorList>
    </citation>
    <scope>NUCLEOTIDE SEQUENCE [LARGE SCALE GENOMIC DNA]</scope>
    <source>
        <strain evidence="3">DSM 18266</strain>
    </source>
</reference>
<sequence>MSSQHETAAPEPLLTPVEARVIGCLMEKQRTTPDQYPLTLNGLVSACNQKSARHPVMNLSPGEVGHAVGQLQGKGLVHASFSGRTERYDHKLVGTFFLSREEQAILCVLMLRGPQTQGELRTNCARMADLPGLEAVTKTLQALMDREHRLVMELPRSPGKREQRFAHLLCGAPDLSDLEAQAQAEGAVSSKQASPRIEALEAEVASLRAELDRLWELTGLADRRQH</sequence>
<dbReference type="InterPro" id="IPR036388">
    <property type="entry name" value="WH-like_DNA-bd_sf"/>
</dbReference>
<dbReference type="PANTHER" id="PTHR38768:SF1">
    <property type="entry name" value="UPF0502 PROTEIN YCEH"/>
    <property type="match status" value="1"/>
</dbReference>
<gene>
    <name evidence="2" type="ORF">G3480_09880</name>
</gene>
<dbReference type="AlphaFoldDB" id="A0A6P1DTV6"/>
<dbReference type="HAMAP" id="MF_01584">
    <property type="entry name" value="UPF0502"/>
    <property type="match status" value="1"/>
</dbReference>
<dbReference type="InterPro" id="IPR007432">
    <property type="entry name" value="DUF480"/>
</dbReference>
<dbReference type="SUPFAM" id="SSF46785">
    <property type="entry name" value="Winged helix' DNA-binding domain"/>
    <property type="match status" value="2"/>
</dbReference>
<dbReference type="EMBL" id="JAAIJR010000032">
    <property type="protein sequence ID" value="NEX20613.1"/>
    <property type="molecule type" value="Genomic_DNA"/>
</dbReference>
<keyword evidence="3" id="KW-1185">Reference proteome</keyword>
<proteinExistence type="inferred from homology"/>
<comment type="caution">
    <text evidence="2">The sequence shown here is derived from an EMBL/GenBank/DDBJ whole genome shotgun (WGS) entry which is preliminary data.</text>
</comment>
<evidence type="ECO:0000256" key="1">
    <source>
        <dbReference type="HAMAP-Rule" id="MF_01584"/>
    </source>
</evidence>
<protein>
    <submittedName>
        <fullName evidence="2">DUF480 domain-containing protein</fullName>
    </submittedName>
</protein>
<comment type="similarity">
    <text evidence="1">Belongs to the UPF0502 family.</text>
</comment>
<evidence type="ECO:0000313" key="2">
    <source>
        <dbReference type="EMBL" id="NEX20613.1"/>
    </source>
</evidence>
<accession>A0A6P1DTV6</accession>
<dbReference type="RefSeq" id="WP_164653721.1">
    <property type="nucleotide sequence ID" value="NZ_JAAIJR010000032.1"/>
</dbReference>
<evidence type="ECO:0000313" key="3">
    <source>
        <dbReference type="Proteomes" id="UP000471640"/>
    </source>
</evidence>
<dbReference type="Gene3D" id="1.10.10.10">
    <property type="entry name" value="Winged helix-like DNA-binding domain superfamily/Winged helix DNA-binding domain"/>
    <property type="match status" value="2"/>
</dbReference>
<name>A0A6P1DTV6_9GAMM</name>
<dbReference type="Pfam" id="PF04337">
    <property type="entry name" value="DUF480"/>
    <property type="match status" value="1"/>
</dbReference>
<dbReference type="PANTHER" id="PTHR38768">
    <property type="entry name" value="UPF0502 PROTEIN YCEH"/>
    <property type="match status" value="1"/>
</dbReference>
<dbReference type="InterPro" id="IPR036390">
    <property type="entry name" value="WH_DNA-bd_sf"/>
</dbReference>